<dbReference type="InterPro" id="IPR017968">
    <property type="entry name" value="Acylphosphatase_CS"/>
</dbReference>
<dbReference type="SUPFAM" id="SSF54975">
    <property type="entry name" value="Acylphosphatase/BLUF domain-like"/>
    <property type="match status" value="1"/>
</dbReference>
<name>A0AAW6QED7_9PAST</name>
<evidence type="ECO:0000256" key="2">
    <source>
        <dbReference type="ARBA" id="ARBA00012150"/>
    </source>
</evidence>
<dbReference type="Gene3D" id="3.30.70.100">
    <property type="match status" value="1"/>
</dbReference>
<dbReference type="PRINTS" id="PR00112">
    <property type="entry name" value="ACYLPHPHTASE"/>
</dbReference>
<dbReference type="Pfam" id="PF00708">
    <property type="entry name" value="Acylphosphatase"/>
    <property type="match status" value="1"/>
</dbReference>
<keyword evidence="12" id="KW-1185">Reference proteome</keyword>
<evidence type="ECO:0000256" key="5">
    <source>
        <dbReference type="PROSITE-ProRule" id="PRU00520"/>
    </source>
</evidence>
<dbReference type="Proteomes" id="UP001216057">
    <property type="component" value="Unassembled WGS sequence"/>
</dbReference>
<dbReference type="PANTHER" id="PTHR47268:SF4">
    <property type="entry name" value="ACYLPHOSPHATASE"/>
    <property type="match status" value="1"/>
</dbReference>
<dbReference type="NCBIfam" id="NF011000">
    <property type="entry name" value="PRK14426.1"/>
    <property type="match status" value="1"/>
</dbReference>
<proteinExistence type="inferred from homology"/>
<feature type="active site" evidence="5">
    <location>
        <position position="36"/>
    </location>
</feature>
<organism evidence="10 11">
    <name type="scientific">Exercitatus varius</name>
    <dbReference type="NCBI Taxonomy" id="67857"/>
    <lineage>
        <taxon>Bacteria</taxon>
        <taxon>Pseudomonadati</taxon>
        <taxon>Pseudomonadota</taxon>
        <taxon>Gammaproteobacteria</taxon>
        <taxon>Pasteurellales</taxon>
        <taxon>Pasteurellaceae</taxon>
        <taxon>Exercitatus</taxon>
    </lineage>
</organism>
<dbReference type="InterPro" id="IPR036046">
    <property type="entry name" value="Acylphosphatase-like_dom_sf"/>
</dbReference>
<sequence length="90" mass="10056">MIQRQFTVYGCVQGVGFRFFTAREANKLGIHGYVKNQIDGSVRVVAAGSAEQIAAFREWLEQGPPTAEVTNLIEQEYAGGRVFSRFSIER</sequence>
<dbReference type="GO" id="GO:0003998">
    <property type="term" value="F:acylphosphatase activity"/>
    <property type="evidence" value="ECO:0007669"/>
    <property type="project" value="UniProtKB-EC"/>
</dbReference>
<evidence type="ECO:0000313" key="9">
    <source>
        <dbReference type="EMBL" id="MDG2946558.1"/>
    </source>
</evidence>
<dbReference type="NCBIfam" id="NF011019">
    <property type="entry name" value="PRK14448.1"/>
    <property type="match status" value="1"/>
</dbReference>
<dbReference type="PANTHER" id="PTHR47268">
    <property type="entry name" value="ACYLPHOSPHATASE"/>
    <property type="match status" value="1"/>
</dbReference>
<comment type="caution">
    <text evidence="10">The sequence shown here is derived from an EMBL/GenBank/DDBJ whole genome shotgun (WGS) entry which is preliminary data.</text>
</comment>
<gene>
    <name evidence="10" type="ORF">P7M15_08505</name>
    <name evidence="9" type="ORF">P7M32_08995</name>
</gene>
<dbReference type="EMBL" id="JARQTW010000013">
    <property type="protein sequence ID" value="MDG2950555.1"/>
    <property type="molecule type" value="Genomic_DNA"/>
</dbReference>
<evidence type="ECO:0000256" key="6">
    <source>
        <dbReference type="RuleBase" id="RU000553"/>
    </source>
</evidence>
<dbReference type="InterPro" id="IPR001792">
    <property type="entry name" value="Acylphosphatase-like_dom"/>
</dbReference>
<dbReference type="InterPro" id="IPR020456">
    <property type="entry name" value="Acylphosphatase"/>
</dbReference>
<evidence type="ECO:0000313" key="10">
    <source>
        <dbReference type="EMBL" id="MDG2950555.1"/>
    </source>
</evidence>
<evidence type="ECO:0000256" key="4">
    <source>
        <dbReference type="ARBA" id="ARBA00047645"/>
    </source>
</evidence>
<dbReference type="PROSITE" id="PS00150">
    <property type="entry name" value="ACYLPHOSPHATASE_1"/>
    <property type="match status" value="1"/>
</dbReference>
<dbReference type="EC" id="3.6.1.7" evidence="2 5"/>
<keyword evidence="5 6" id="KW-0378">Hydrolase</keyword>
<dbReference type="PROSITE" id="PS51160">
    <property type="entry name" value="ACYLPHOSPHATASE_3"/>
    <property type="match status" value="1"/>
</dbReference>
<dbReference type="PROSITE" id="PS00151">
    <property type="entry name" value="ACYLPHOSPHATASE_2"/>
    <property type="match status" value="1"/>
</dbReference>
<evidence type="ECO:0000256" key="3">
    <source>
        <dbReference type="ARBA" id="ARBA00015991"/>
    </source>
</evidence>
<evidence type="ECO:0000256" key="7">
    <source>
        <dbReference type="RuleBase" id="RU004168"/>
    </source>
</evidence>
<dbReference type="GeneID" id="93227029"/>
<dbReference type="Proteomes" id="UP001214976">
    <property type="component" value="Unassembled WGS sequence"/>
</dbReference>
<dbReference type="EMBL" id="JARQTX010000010">
    <property type="protein sequence ID" value="MDG2946558.1"/>
    <property type="molecule type" value="Genomic_DNA"/>
</dbReference>
<accession>A0AAW6QED7</accession>
<evidence type="ECO:0000256" key="1">
    <source>
        <dbReference type="ARBA" id="ARBA00005614"/>
    </source>
</evidence>
<comment type="similarity">
    <text evidence="1 7">Belongs to the acylphosphatase family.</text>
</comment>
<protein>
    <recommendedName>
        <fullName evidence="3 5">Acylphosphatase</fullName>
        <ecNumber evidence="2 5">3.6.1.7</ecNumber>
    </recommendedName>
</protein>
<reference evidence="10 12" key="1">
    <citation type="submission" date="2023-03" db="EMBL/GenBank/DDBJ databases">
        <title>Classification of Bisgaard taxon 6 and taxon 10 as Exercitatus varius gen. nov., spec. nov.</title>
        <authorList>
            <person name="Christensen H."/>
        </authorList>
    </citation>
    <scope>NUCLEOTIDE SEQUENCE</scope>
    <source>
        <strain evidence="9 12">23350_01</strain>
        <strain evidence="10">86116</strain>
    </source>
</reference>
<feature type="active site" evidence="5">
    <location>
        <position position="18"/>
    </location>
</feature>
<evidence type="ECO:0000313" key="11">
    <source>
        <dbReference type="Proteomes" id="UP001214976"/>
    </source>
</evidence>
<evidence type="ECO:0000259" key="8">
    <source>
        <dbReference type="PROSITE" id="PS51160"/>
    </source>
</evidence>
<dbReference type="AlphaFoldDB" id="A0AAW6QED7"/>
<dbReference type="RefSeq" id="WP_202935814.1">
    <property type="nucleotide sequence ID" value="NZ_JARQTO010000009.1"/>
</dbReference>
<comment type="catalytic activity">
    <reaction evidence="4 5 6">
        <text>an acyl phosphate + H2O = a carboxylate + phosphate + H(+)</text>
        <dbReference type="Rhea" id="RHEA:14965"/>
        <dbReference type="ChEBI" id="CHEBI:15377"/>
        <dbReference type="ChEBI" id="CHEBI:15378"/>
        <dbReference type="ChEBI" id="CHEBI:29067"/>
        <dbReference type="ChEBI" id="CHEBI:43474"/>
        <dbReference type="ChEBI" id="CHEBI:59918"/>
        <dbReference type="EC" id="3.6.1.7"/>
    </reaction>
</comment>
<feature type="domain" description="Acylphosphatase-like" evidence="8">
    <location>
        <begin position="3"/>
        <end position="90"/>
    </location>
</feature>
<evidence type="ECO:0000313" key="12">
    <source>
        <dbReference type="Proteomes" id="UP001216057"/>
    </source>
</evidence>